<accession>A0ABS4KZC7</accession>
<evidence type="ECO:0000313" key="2">
    <source>
        <dbReference type="Proteomes" id="UP001519310"/>
    </source>
</evidence>
<gene>
    <name evidence="1" type="ORF">J2Z77_000515</name>
</gene>
<dbReference type="EMBL" id="JAGGLQ010000001">
    <property type="protein sequence ID" value="MBP2034731.1"/>
    <property type="molecule type" value="Genomic_DNA"/>
</dbReference>
<dbReference type="RefSeq" id="WP_209468328.1">
    <property type="nucleotide sequence ID" value="NZ_JAGGLQ010000001.1"/>
</dbReference>
<reference evidence="1 2" key="1">
    <citation type="submission" date="2021-03" db="EMBL/GenBank/DDBJ databases">
        <title>Genomic Encyclopedia of Type Strains, Phase IV (KMG-IV): sequencing the most valuable type-strain genomes for metagenomic binning, comparative biology and taxonomic classification.</title>
        <authorList>
            <person name="Goeker M."/>
        </authorList>
    </citation>
    <scope>NUCLEOTIDE SEQUENCE [LARGE SCALE GENOMIC DNA]</scope>
    <source>
        <strain evidence="1 2">DSM 40526</strain>
    </source>
</reference>
<organism evidence="1 2">
    <name type="scientific">Streptomyces avidinii</name>
    <dbReference type="NCBI Taxonomy" id="1895"/>
    <lineage>
        <taxon>Bacteria</taxon>
        <taxon>Bacillati</taxon>
        <taxon>Actinomycetota</taxon>
        <taxon>Actinomycetes</taxon>
        <taxon>Kitasatosporales</taxon>
        <taxon>Streptomycetaceae</taxon>
        <taxon>Streptomyces</taxon>
    </lineage>
</organism>
<sequence>MGDIEGAVAALDRSVQRILDRDPAMTGRPATALRESTRNIRTRMLGEGRAAVEQGERWSVEVGGVKVLLIPRGDESPA</sequence>
<proteinExistence type="predicted"/>
<comment type="caution">
    <text evidence="1">The sequence shown here is derived from an EMBL/GenBank/DDBJ whole genome shotgun (WGS) entry which is preliminary data.</text>
</comment>
<name>A0ABS4KZC7_STRAV</name>
<keyword evidence="2" id="KW-1185">Reference proteome</keyword>
<protein>
    <submittedName>
        <fullName evidence="1">Uncharacterized protein</fullName>
    </submittedName>
</protein>
<evidence type="ECO:0000313" key="1">
    <source>
        <dbReference type="EMBL" id="MBP2034731.1"/>
    </source>
</evidence>
<dbReference type="Proteomes" id="UP001519310">
    <property type="component" value="Unassembled WGS sequence"/>
</dbReference>